<dbReference type="PANTHER" id="PTHR31596">
    <property type="entry name" value="T-CELL ACTIVATION INHIBITOR, MITOCHONDRIAL"/>
    <property type="match status" value="1"/>
</dbReference>
<feature type="domain" description="DUF4461" evidence="2">
    <location>
        <begin position="170"/>
        <end position="486"/>
    </location>
</feature>
<reference evidence="3" key="1">
    <citation type="journal article" date="2023" name="G3 (Bethesda)">
        <title>A reference genome for the long-term kleptoplast-retaining sea slug Elysia crispata morphotype clarki.</title>
        <authorList>
            <person name="Eastman K.E."/>
            <person name="Pendleton A.L."/>
            <person name="Shaikh M.A."/>
            <person name="Suttiyut T."/>
            <person name="Ogas R."/>
            <person name="Tomko P."/>
            <person name="Gavelis G."/>
            <person name="Widhalm J.R."/>
            <person name="Wisecaver J.H."/>
        </authorList>
    </citation>
    <scope>NUCLEOTIDE SEQUENCE</scope>
    <source>
        <strain evidence="3">ECLA1</strain>
    </source>
</reference>
<dbReference type="Pfam" id="PF14687">
    <property type="entry name" value="DUF4460"/>
    <property type="match status" value="1"/>
</dbReference>
<dbReference type="InterPro" id="IPR027986">
    <property type="entry name" value="TCAIM"/>
</dbReference>
<evidence type="ECO:0000259" key="1">
    <source>
        <dbReference type="Pfam" id="PF14687"/>
    </source>
</evidence>
<evidence type="ECO:0000313" key="4">
    <source>
        <dbReference type="Proteomes" id="UP001283361"/>
    </source>
</evidence>
<proteinExistence type="predicted"/>
<name>A0AAE1CL52_9GAST</name>
<dbReference type="GO" id="GO:0005739">
    <property type="term" value="C:mitochondrion"/>
    <property type="evidence" value="ECO:0007669"/>
    <property type="project" value="TreeGrafter"/>
</dbReference>
<dbReference type="InterPro" id="IPR027989">
    <property type="entry name" value="DUF4461"/>
</dbReference>
<gene>
    <name evidence="3" type="ORF">RRG08_034461</name>
</gene>
<feature type="domain" description="DUF4460" evidence="1">
    <location>
        <begin position="29"/>
        <end position="120"/>
    </location>
</feature>
<organism evidence="3 4">
    <name type="scientific">Elysia crispata</name>
    <name type="common">lettuce slug</name>
    <dbReference type="NCBI Taxonomy" id="231223"/>
    <lineage>
        <taxon>Eukaryota</taxon>
        <taxon>Metazoa</taxon>
        <taxon>Spiralia</taxon>
        <taxon>Lophotrochozoa</taxon>
        <taxon>Mollusca</taxon>
        <taxon>Gastropoda</taxon>
        <taxon>Heterobranchia</taxon>
        <taxon>Euthyneura</taxon>
        <taxon>Panpulmonata</taxon>
        <taxon>Sacoglossa</taxon>
        <taxon>Placobranchoidea</taxon>
        <taxon>Plakobranchidae</taxon>
        <taxon>Elysia</taxon>
    </lineage>
</organism>
<keyword evidence="4" id="KW-1185">Reference proteome</keyword>
<sequence>MLKIARLTRCLNAVCLPQPSVPVSFIANKFTAQDASVALRPFFFIVHPDLFGQHPIERAVNENSLKCLNEFLTSPSALEQPQQLVFYIRATNSFGEERLREVKIKLTTSDLRSTVMKILNCFGLSDAHVPQESYNDYQNTNRPIDWHPSFYTAMNRENDHSRPNKMIIVTLRSWLRMNIERSRSHQEGMRYIQDDIARLLHKFQTDLGLQAIRFDSDWGIQHFRGCLMSFDRLFKTHTQFLKHVLKGKTLVFSNCTGVSRLGEVVLSSEDVPQAWITMLKSVHAYEAVLTRLPTMESKLSDLLRKAQVVRREKRLGHIMAEDYELLLNRVLNSLRRCQDYVHATFGEKDLSHLQVRIEGESNPLMLSSFGQFLIPASVPGTMVVDFISENMHQAELILREITGLLAHEEKSRLEALHCLSLSELQKDESVTPAQMISCCLRLIEESWRLLDPLTSTGGVSLQGSKLRVSHYYSVMQDGLICIPWDWVGEDDL</sequence>
<dbReference type="InterPro" id="IPR028031">
    <property type="entry name" value="DUF4460"/>
</dbReference>
<dbReference type="Proteomes" id="UP001283361">
    <property type="component" value="Unassembled WGS sequence"/>
</dbReference>
<dbReference type="AlphaFoldDB" id="A0AAE1CL52"/>
<accession>A0AAE1CL52</accession>
<dbReference type="Pfam" id="PF14688">
    <property type="entry name" value="DUF4461"/>
    <property type="match status" value="1"/>
</dbReference>
<dbReference type="PANTHER" id="PTHR31596:SF1">
    <property type="entry name" value="T-CELL ACTIVATION INHIBITOR, MITOCHONDRIAL"/>
    <property type="match status" value="1"/>
</dbReference>
<evidence type="ECO:0000259" key="2">
    <source>
        <dbReference type="Pfam" id="PF14688"/>
    </source>
</evidence>
<dbReference type="EMBL" id="JAWDGP010007719">
    <property type="protein sequence ID" value="KAK3707404.1"/>
    <property type="molecule type" value="Genomic_DNA"/>
</dbReference>
<protein>
    <recommendedName>
        <fullName evidence="5">T-cell activation inhibitor, mitochondrial</fullName>
    </recommendedName>
</protein>
<evidence type="ECO:0000313" key="3">
    <source>
        <dbReference type="EMBL" id="KAK3707404.1"/>
    </source>
</evidence>
<comment type="caution">
    <text evidence="3">The sequence shown here is derived from an EMBL/GenBank/DDBJ whole genome shotgun (WGS) entry which is preliminary data.</text>
</comment>
<evidence type="ECO:0008006" key="5">
    <source>
        <dbReference type="Google" id="ProtNLM"/>
    </source>
</evidence>